<gene>
    <name evidence="2" type="ORF">DMP08_08500</name>
</gene>
<feature type="domain" description="Dinitrogenase iron-molybdenum cofactor biosynthesis" evidence="1">
    <location>
        <begin position="9"/>
        <end position="96"/>
    </location>
</feature>
<comment type="caution">
    <text evidence="2">The sequence shown here is derived from an EMBL/GenBank/DDBJ whole genome shotgun (WGS) entry which is preliminary data.</text>
</comment>
<dbReference type="Proteomes" id="UP000278632">
    <property type="component" value="Unassembled WGS sequence"/>
</dbReference>
<evidence type="ECO:0000259" key="1">
    <source>
        <dbReference type="Pfam" id="PF02579"/>
    </source>
</evidence>
<dbReference type="PANTHER" id="PTHR42983:SF1">
    <property type="entry name" value="IRON-MOLYBDENUM PROTEIN"/>
    <property type="match status" value="1"/>
</dbReference>
<dbReference type="OrthoDB" id="280278at2"/>
<dbReference type="SUPFAM" id="SSF53146">
    <property type="entry name" value="Nitrogenase accessory factor-like"/>
    <property type="match status" value="1"/>
</dbReference>
<organism evidence="2 3">
    <name type="scientific">Paraeggerthella hongkongensis</name>
    <dbReference type="NCBI Taxonomy" id="230658"/>
    <lineage>
        <taxon>Bacteria</taxon>
        <taxon>Bacillati</taxon>
        <taxon>Actinomycetota</taxon>
        <taxon>Coriobacteriia</taxon>
        <taxon>Eggerthellales</taxon>
        <taxon>Eggerthellaceae</taxon>
        <taxon>Paraeggerthella</taxon>
    </lineage>
</organism>
<accession>A0A369LCD5</accession>
<dbReference type="Gene3D" id="3.30.420.130">
    <property type="entry name" value="Dinitrogenase iron-molybdenum cofactor biosynthesis domain"/>
    <property type="match status" value="1"/>
</dbReference>
<dbReference type="PANTHER" id="PTHR42983">
    <property type="entry name" value="DINITROGENASE IRON-MOLYBDENUM COFACTOR PROTEIN-RELATED"/>
    <property type="match status" value="1"/>
</dbReference>
<dbReference type="RefSeq" id="WP_114567439.1">
    <property type="nucleotide sequence ID" value="NZ_QICD01000016.1"/>
</dbReference>
<dbReference type="InterPro" id="IPR036105">
    <property type="entry name" value="DiNase_FeMo-co_biosyn_sf"/>
</dbReference>
<reference evidence="3" key="1">
    <citation type="submission" date="2018-05" db="EMBL/GenBank/DDBJ databases">
        <title>Genome Sequencing of selected type strains of the family Eggerthellaceae.</title>
        <authorList>
            <person name="Danylec N."/>
            <person name="Stoll D.A."/>
            <person name="Doetsch A."/>
            <person name="Huch M."/>
        </authorList>
    </citation>
    <scope>NUCLEOTIDE SEQUENCE [LARGE SCALE GENOMIC DNA]</scope>
    <source>
        <strain evidence="3">DSM 16106</strain>
    </source>
</reference>
<keyword evidence="3" id="KW-1185">Reference proteome</keyword>
<evidence type="ECO:0000313" key="3">
    <source>
        <dbReference type="Proteomes" id="UP000278632"/>
    </source>
</evidence>
<dbReference type="EMBL" id="QICD01000016">
    <property type="protein sequence ID" value="RNL42605.1"/>
    <property type="molecule type" value="Genomic_DNA"/>
</dbReference>
<protein>
    <submittedName>
        <fullName evidence="2">Dinitrogenase iron-molybdenum cofactor biosynthesis protein</fullName>
    </submittedName>
</protein>
<dbReference type="InterPro" id="IPR003731">
    <property type="entry name" value="Di-Nase_FeMo-co_biosynth"/>
</dbReference>
<dbReference type="AlphaFoldDB" id="A0A369LCD5"/>
<dbReference type="Pfam" id="PF02579">
    <property type="entry name" value="Nitro_FeMo-Co"/>
    <property type="match status" value="1"/>
</dbReference>
<name>A0A369LCD5_9ACTN</name>
<proteinExistence type="predicted"/>
<sequence length="116" mass="12677">MRIAVASEGLKVSPVFGKCASFTCYRIERGVIVECQNMPNPLFPPNRLASLLHELDVRVLITGTIEREAAEALRAVDIEVVPNRGGTARHAAEVYLARTLIGSDESDEEELDVVEA</sequence>
<evidence type="ECO:0000313" key="2">
    <source>
        <dbReference type="EMBL" id="RNL42605.1"/>
    </source>
</evidence>